<keyword evidence="6" id="KW-0508">mRNA splicing</keyword>
<accession>J4CCK4</accession>
<evidence type="ECO:0000259" key="11">
    <source>
        <dbReference type="PROSITE" id="PS51294"/>
    </source>
</evidence>
<evidence type="ECO:0000256" key="1">
    <source>
        <dbReference type="ARBA" id="ARBA00010506"/>
    </source>
</evidence>
<dbReference type="InterPro" id="IPR047242">
    <property type="entry name" value="CDC5L/Cef1"/>
</dbReference>
<sequence>MFIQIKGGVWKNTEDEVLKAAVMKYGLNNWSRVSSLLVNKSAKQCKARWFEWLDPHIKKTEWSKEEEEKLLHLAKLFPTQWRTIGPLIGRTAYQCLQHYERLLDQAQGREEDDEFDPRKLRPGEIDPQLECKPSRPDAVDMDDDEKEMLAEARARLANTRGKKAKRKAREKALEQSKRIAALQKRRELKSAGISVRNFKSKKETIDYEHEIPFEIQPPKGFYPPDKDKPANLSIKNIEQLEGIRRDQELERLRKDDIRKLKRLQSDDTPAAMAIFEKYDKSRSLKNRLVLPEPTMTDEEINQIIKMGADVQLLENATNSVVARTPMTSSIMEEARIAAMANKLQTPLEGEINLPDSSFPVPQTPAQFQTPNPIKQLMAQTPLSIFGARSTSGYTPRPSDTSVYDGASDADPIGAKARMDMAKLYVKASLSNLPEPEEQVEITVPEIESLESDEVDQDQKEADMEDLEAQKVRLAKKKMEEDALQDSEVIKRRLPRPSVFNSIVFVNDLENTFNESQMAQKQLINEEFLNILAYDSVKHPIPHGRPADNYVPREHFDINLLEEARRLIDEEARLLSAGLGDSNLEMDWKTDNFKYSHLQKRYMPSEKLTLQEQRASEETLYREYEKHLENLSKRIKGLENKYAVSTGGYRKREELITKEIDDMYESTGQAMNDLSSFSHMEARERLASSERISAQLDLLQREKRLNGKLQVSWPQIHPYFRNCTLKRLGRDPYV</sequence>
<dbReference type="InterPro" id="IPR021786">
    <property type="entry name" value="Cdc5p/Cef1_C"/>
</dbReference>
<keyword evidence="5" id="KW-0238">DNA-binding</keyword>
<proteinExistence type="inferred from homology"/>
<evidence type="ECO:0000259" key="10">
    <source>
        <dbReference type="PROSITE" id="PS50090"/>
    </source>
</evidence>
<dbReference type="VEuPathDB" id="PiroplasmaDB:TOT_010001002"/>
<dbReference type="InterPro" id="IPR001005">
    <property type="entry name" value="SANT/Myb"/>
</dbReference>
<feature type="region of interest" description="Disordered" evidence="9">
    <location>
        <begin position="107"/>
        <end position="127"/>
    </location>
</feature>
<dbReference type="SMART" id="SM00717">
    <property type="entry name" value="SANT"/>
    <property type="match status" value="2"/>
</dbReference>
<dbReference type="Gene3D" id="1.10.10.60">
    <property type="entry name" value="Homeodomain-like"/>
    <property type="match status" value="2"/>
</dbReference>
<evidence type="ECO:0000313" key="13">
    <source>
        <dbReference type="Proteomes" id="UP000003786"/>
    </source>
</evidence>
<dbReference type="FunFam" id="1.10.10.60:FF:000021">
    <property type="entry name" value="CDC5 cell division cycle 5-like"/>
    <property type="match status" value="1"/>
</dbReference>
<dbReference type="CDD" id="cd11659">
    <property type="entry name" value="SANT_CDC5_II"/>
    <property type="match status" value="1"/>
</dbReference>
<organism evidence="12 13">
    <name type="scientific">Theileria orientalis strain Shintoku</name>
    <dbReference type="NCBI Taxonomy" id="869250"/>
    <lineage>
        <taxon>Eukaryota</taxon>
        <taxon>Sar</taxon>
        <taxon>Alveolata</taxon>
        <taxon>Apicomplexa</taxon>
        <taxon>Aconoidasida</taxon>
        <taxon>Piroplasmida</taxon>
        <taxon>Theileriidae</taxon>
        <taxon>Theileria</taxon>
    </lineage>
</organism>
<evidence type="ECO:0000256" key="7">
    <source>
        <dbReference type="ARBA" id="ARBA00023242"/>
    </source>
</evidence>
<feature type="compositionally biased region" description="Polar residues" evidence="9">
    <location>
        <begin position="387"/>
        <end position="401"/>
    </location>
</feature>
<evidence type="ECO:0000313" key="12">
    <source>
        <dbReference type="EMBL" id="BAM39547.1"/>
    </source>
</evidence>
<keyword evidence="13" id="KW-1185">Reference proteome</keyword>
<dbReference type="RefSeq" id="XP_009689848.1">
    <property type="nucleotide sequence ID" value="XM_009691553.1"/>
</dbReference>
<gene>
    <name evidence="12" type="ORF">TOT_010001002</name>
</gene>
<keyword evidence="4" id="KW-0677">Repeat</keyword>
<dbReference type="PANTHER" id="PTHR45885:SF1">
    <property type="entry name" value="CELL DIVISION CYCLE 5-LIKE PROTEIN"/>
    <property type="match status" value="1"/>
</dbReference>
<reference evidence="12 13" key="1">
    <citation type="journal article" date="2012" name="MBio">
        <title>Comparative genome analysis of three eukaryotic parasites with differing abilities to transform leukocytes reveals key mediators of Theileria-induced leukocyte transformation.</title>
        <authorList>
            <person name="Hayashida K."/>
            <person name="Hara Y."/>
            <person name="Abe T."/>
            <person name="Yamasaki C."/>
            <person name="Toyoda A."/>
            <person name="Kosuge T."/>
            <person name="Suzuki Y."/>
            <person name="Sato Y."/>
            <person name="Kawashima S."/>
            <person name="Katayama T."/>
            <person name="Wakaguri H."/>
            <person name="Inoue N."/>
            <person name="Homma K."/>
            <person name="Tada-Umezaki M."/>
            <person name="Yagi Y."/>
            <person name="Fujii Y."/>
            <person name="Habara T."/>
            <person name="Kanehisa M."/>
            <person name="Watanabe H."/>
            <person name="Ito K."/>
            <person name="Gojobori T."/>
            <person name="Sugawara H."/>
            <person name="Imanishi T."/>
            <person name="Weir W."/>
            <person name="Gardner M."/>
            <person name="Pain A."/>
            <person name="Shiels B."/>
            <person name="Hattori M."/>
            <person name="Nene V."/>
            <person name="Sugimoto C."/>
        </authorList>
    </citation>
    <scope>NUCLEOTIDE SEQUENCE [LARGE SCALE GENOMIC DNA]</scope>
    <source>
        <strain evidence="12 13">Shintoku</strain>
    </source>
</reference>
<dbReference type="CDD" id="cd00167">
    <property type="entry name" value="SANT"/>
    <property type="match status" value="1"/>
</dbReference>
<feature type="coiled-coil region" evidence="8">
    <location>
        <begin position="449"/>
        <end position="525"/>
    </location>
</feature>
<dbReference type="PROSITE" id="PS51294">
    <property type="entry name" value="HTH_MYB"/>
    <property type="match status" value="2"/>
</dbReference>
<dbReference type="OMA" id="NNWSRVS"/>
<dbReference type="GO" id="GO:0000974">
    <property type="term" value="C:Prp19 complex"/>
    <property type="evidence" value="ECO:0007669"/>
    <property type="project" value="InterPro"/>
</dbReference>
<feature type="domain" description="Myb-like" evidence="10">
    <location>
        <begin position="2"/>
        <end position="53"/>
    </location>
</feature>
<dbReference type="InterPro" id="IPR009057">
    <property type="entry name" value="Homeodomain-like_sf"/>
</dbReference>
<evidence type="ECO:0000256" key="9">
    <source>
        <dbReference type="SAM" id="MobiDB-lite"/>
    </source>
</evidence>
<dbReference type="GO" id="GO:0005681">
    <property type="term" value="C:spliceosomal complex"/>
    <property type="evidence" value="ECO:0007669"/>
    <property type="project" value="UniProtKB-KW"/>
</dbReference>
<dbReference type="InterPro" id="IPR017930">
    <property type="entry name" value="Myb_dom"/>
</dbReference>
<keyword evidence="7" id="KW-0539">Nucleus</keyword>
<dbReference type="STRING" id="869250.J4CCK4"/>
<evidence type="ECO:0000256" key="4">
    <source>
        <dbReference type="ARBA" id="ARBA00022737"/>
    </source>
</evidence>
<keyword evidence="2" id="KW-0507">mRNA processing</keyword>
<evidence type="ECO:0000256" key="5">
    <source>
        <dbReference type="ARBA" id="ARBA00023125"/>
    </source>
</evidence>
<feature type="domain" description="Myb-like" evidence="10">
    <location>
        <begin position="54"/>
        <end position="103"/>
    </location>
</feature>
<comment type="similarity">
    <text evidence="1">Belongs to the CEF1 family.</text>
</comment>
<dbReference type="AlphaFoldDB" id="J4CCK4"/>
<protein>
    <submittedName>
        <fullName evidence="12">CDC5-like</fullName>
    </submittedName>
</protein>
<name>J4CCK4_THEOR</name>
<keyword evidence="8" id="KW-0175">Coiled coil</keyword>
<dbReference type="InterPro" id="IPR047240">
    <property type="entry name" value="SANT_CDC5L_II"/>
</dbReference>
<dbReference type="GO" id="GO:0000398">
    <property type="term" value="P:mRNA splicing, via spliceosome"/>
    <property type="evidence" value="ECO:0007669"/>
    <property type="project" value="InterPro"/>
</dbReference>
<dbReference type="PANTHER" id="PTHR45885">
    <property type="entry name" value="CELL DIVISION CYCLE 5-LIKE PROTEIN"/>
    <property type="match status" value="1"/>
</dbReference>
<evidence type="ECO:0000256" key="3">
    <source>
        <dbReference type="ARBA" id="ARBA00022728"/>
    </source>
</evidence>
<dbReference type="PROSITE" id="PS50090">
    <property type="entry name" value="MYB_LIKE"/>
    <property type="match status" value="2"/>
</dbReference>
<feature type="domain" description="HTH myb-type" evidence="11">
    <location>
        <begin position="1"/>
        <end position="49"/>
    </location>
</feature>
<feature type="coiled-coil region" evidence="8">
    <location>
        <begin position="613"/>
        <end position="640"/>
    </location>
</feature>
<dbReference type="OrthoDB" id="1410009at2759"/>
<evidence type="ECO:0000256" key="6">
    <source>
        <dbReference type="ARBA" id="ARBA00023187"/>
    </source>
</evidence>
<dbReference type="SUPFAM" id="SSF46689">
    <property type="entry name" value="Homeodomain-like"/>
    <property type="match status" value="1"/>
</dbReference>
<dbReference type="Pfam" id="PF11831">
    <property type="entry name" value="Myb_Cef"/>
    <property type="match status" value="1"/>
</dbReference>
<evidence type="ECO:0000256" key="8">
    <source>
        <dbReference type="SAM" id="Coils"/>
    </source>
</evidence>
<feature type="domain" description="HTH myb-type" evidence="11">
    <location>
        <begin position="54"/>
        <end position="107"/>
    </location>
</feature>
<evidence type="ECO:0000256" key="2">
    <source>
        <dbReference type="ARBA" id="ARBA00022664"/>
    </source>
</evidence>
<dbReference type="Proteomes" id="UP000003786">
    <property type="component" value="Chromosome 1"/>
</dbReference>
<dbReference type="Pfam" id="PF13921">
    <property type="entry name" value="Myb_DNA-bind_6"/>
    <property type="match status" value="1"/>
</dbReference>
<dbReference type="GeneID" id="20713831"/>
<keyword evidence="3" id="KW-0747">Spliceosome</keyword>
<dbReference type="GO" id="GO:0003677">
    <property type="term" value="F:DNA binding"/>
    <property type="evidence" value="ECO:0007669"/>
    <property type="project" value="UniProtKB-KW"/>
</dbReference>
<feature type="region of interest" description="Disordered" evidence="9">
    <location>
        <begin position="387"/>
        <end position="406"/>
    </location>
</feature>
<dbReference type="KEGG" id="tot:TOT_010001002"/>
<dbReference type="EMBL" id="AP011946">
    <property type="protein sequence ID" value="BAM39547.1"/>
    <property type="molecule type" value="Genomic_DNA"/>
</dbReference>
<dbReference type="eggNOG" id="KOG0050">
    <property type="taxonomic scope" value="Eukaryota"/>
</dbReference>